<dbReference type="PANTHER" id="PTHR42341">
    <property type="entry name" value="HYDROPHOBIN"/>
    <property type="match status" value="1"/>
</dbReference>
<evidence type="ECO:0000313" key="4">
    <source>
        <dbReference type="EMBL" id="KAF7195804.1"/>
    </source>
</evidence>
<comment type="caution">
    <text evidence="4">The sequence shown here is derived from an EMBL/GenBank/DDBJ whole genome shotgun (WGS) entry which is preliminary data.</text>
</comment>
<dbReference type="CDD" id="cd23508">
    <property type="entry name" value="hydrophobin_II"/>
    <property type="match status" value="1"/>
</dbReference>
<dbReference type="AlphaFoldDB" id="A0A8H6RQS3"/>
<feature type="signal peptide" evidence="3">
    <location>
        <begin position="1"/>
        <end position="19"/>
    </location>
</feature>
<dbReference type="GO" id="GO:0005576">
    <property type="term" value="C:extracellular region"/>
    <property type="evidence" value="ECO:0007669"/>
    <property type="project" value="InterPro"/>
</dbReference>
<accession>A0A8H6RQS3</accession>
<dbReference type="EMBL" id="JABCIY010000036">
    <property type="protein sequence ID" value="KAF7195804.1"/>
    <property type="molecule type" value="Genomic_DNA"/>
</dbReference>
<dbReference type="OrthoDB" id="4500971at2759"/>
<keyword evidence="3" id="KW-0732">Signal</keyword>
<evidence type="ECO:0000256" key="1">
    <source>
        <dbReference type="ARBA" id="ARBA00009576"/>
    </source>
</evidence>
<evidence type="ECO:0000256" key="2">
    <source>
        <dbReference type="ARBA" id="ARBA00023157"/>
    </source>
</evidence>
<dbReference type="SUPFAM" id="SSF101751">
    <property type="entry name" value="Hydrophobin II, HfbII"/>
    <property type="match status" value="1"/>
</dbReference>
<reference evidence="4" key="1">
    <citation type="submission" date="2020-04" db="EMBL/GenBank/DDBJ databases">
        <title>Draft genome resource of the tomato pathogen Pseudocercospora fuligena.</title>
        <authorList>
            <person name="Zaccaron A."/>
        </authorList>
    </citation>
    <scope>NUCLEOTIDE SEQUENCE</scope>
    <source>
        <strain evidence="4">PF001</strain>
    </source>
</reference>
<proteinExistence type="inferred from homology"/>
<comment type="similarity">
    <text evidence="1">Belongs to the cerato-ulmin hydrophobin family.</text>
</comment>
<sequence>MQLITLSFAALAVAAPGLTRRQDAAVCSGSYQPQCCATNVLDLASLDCANPPEDITSTDQFKEQCSAEGQQALCCLLPIVSFNEKQYTFEVGGANDV</sequence>
<dbReference type="Proteomes" id="UP000660729">
    <property type="component" value="Unassembled WGS sequence"/>
</dbReference>
<name>A0A8H6RQS3_9PEZI</name>
<dbReference type="PANTHER" id="PTHR42341:SF1">
    <property type="entry name" value="HYDROPHOBIN"/>
    <property type="match status" value="1"/>
</dbReference>
<dbReference type="InterPro" id="IPR036686">
    <property type="entry name" value="Class_II_Hydrophobin_sf"/>
</dbReference>
<evidence type="ECO:0000313" key="5">
    <source>
        <dbReference type="Proteomes" id="UP000660729"/>
    </source>
</evidence>
<keyword evidence="2" id="KW-1015">Disulfide bond</keyword>
<organism evidence="4 5">
    <name type="scientific">Pseudocercospora fuligena</name>
    <dbReference type="NCBI Taxonomy" id="685502"/>
    <lineage>
        <taxon>Eukaryota</taxon>
        <taxon>Fungi</taxon>
        <taxon>Dikarya</taxon>
        <taxon>Ascomycota</taxon>
        <taxon>Pezizomycotina</taxon>
        <taxon>Dothideomycetes</taxon>
        <taxon>Dothideomycetidae</taxon>
        <taxon>Mycosphaerellales</taxon>
        <taxon>Mycosphaerellaceae</taxon>
        <taxon>Pseudocercospora</taxon>
    </lineage>
</organism>
<dbReference type="InterPro" id="IPR010636">
    <property type="entry name" value="Class_II_hydrophobin"/>
</dbReference>
<feature type="chain" id="PRO_5034914850" evidence="3">
    <location>
        <begin position="20"/>
        <end position="97"/>
    </location>
</feature>
<evidence type="ECO:0000256" key="3">
    <source>
        <dbReference type="SAM" id="SignalP"/>
    </source>
</evidence>
<dbReference type="Gene3D" id="3.20.120.10">
    <property type="entry name" value="Hydrophobin"/>
    <property type="match status" value="1"/>
</dbReference>
<keyword evidence="5" id="KW-1185">Reference proteome</keyword>
<gene>
    <name evidence="4" type="ORF">HII31_02821</name>
</gene>
<dbReference type="Pfam" id="PF06766">
    <property type="entry name" value="Hydrophobin_2"/>
    <property type="match status" value="1"/>
</dbReference>
<protein>
    <submittedName>
        <fullName evidence="4">Trihydrophobin</fullName>
    </submittedName>
</protein>